<proteinExistence type="predicted"/>
<dbReference type="Proteomes" id="UP000005850">
    <property type="component" value="Chromosome"/>
</dbReference>
<accession>A0A075QZH3</accession>
<keyword evidence="3" id="KW-1185">Reference proteome</keyword>
<dbReference type="HOGENOM" id="CLU_999911_0_0_9"/>
<reference evidence="2 3" key="1">
    <citation type="journal article" date="2011" name="J. Bacteriol.">
        <title>Genome sequence of Brevibacillus laterosporus LMG 15441, a pathogen of invertebrates.</title>
        <authorList>
            <person name="Djukic M."/>
            <person name="Poehlein A."/>
            <person name="Thurmer A."/>
            <person name="Daniel R."/>
        </authorList>
    </citation>
    <scope>NUCLEOTIDE SEQUENCE [LARGE SCALE GENOMIC DNA]</scope>
    <source>
        <strain evidence="2 3">LMG 15441</strain>
    </source>
</reference>
<dbReference type="SUPFAM" id="SSF63825">
    <property type="entry name" value="YWTD domain"/>
    <property type="match status" value="1"/>
</dbReference>
<dbReference type="InterPro" id="IPR017481">
    <property type="entry name" value="CHP03032"/>
</dbReference>
<evidence type="ECO:0000313" key="3">
    <source>
        <dbReference type="Proteomes" id="UP000005850"/>
    </source>
</evidence>
<gene>
    <name evidence="2" type="ORF">BRLA_c006260</name>
</gene>
<dbReference type="AlphaFoldDB" id="A0A075QZH3"/>
<sequence length="278" mass="31537">MLSLSEALLISAPNGGGLACYENRVMHVFDNFSSTGLALHNSSVIRSFHLADSALLMFYHPDGTQKKLINHDLADIHDLLVRDDVLYAVSTGTNEIVSLCTDTGKITQRWSFPGEGDSWHVNCIDFWNGRLVVSAFCEGMKHGDYYNDPLYNGFIMDVETKEKLWLELTHPHTPKAEGNRRYVCDSGLQRLLIQEDDQTHSLLHPGYPRGLCFTDDYILLGVSQPRNLTTEKNASIKIIDKKSFIQVDEIELPFTEVYDIKILPAQLVHSYRFDQMIL</sequence>
<protein>
    <recommendedName>
        <fullName evidence="1">Conserved hypothetical protein CHP03032 domain-containing protein</fullName>
    </recommendedName>
</protein>
<organism evidence="2 3">
    <name type="scientific">Brevibacillus laterosporus LMG 15441</name>
    <dbReference type="NCBI Taxonomy" id="1042163"/>
    <lineage>
        <taxon>Bacteria</taxon>
        <taxon>Bacillati</taxon>
        <taxon>Bacillota</taxon>
        <taxon>Bacilli</taxon>
        <taxon>Bacillales</taxon>
        <taxon>Paenibacillaceae</taxon>
        <taxon>Brevibacillus</taxon>
    </lineage>
</organism>
<dbReference type="eggNOG" id="COG0457">
    <property type="taxonomic scope" value="Bacteria"/>
</dbReference>
<evidence type="ECO:0000259" key="1">
    <source>
        <dbReference type="Pfam" id="PF16261"/>
    </source>
</evidence>
<dbReference type="KEGG" id="blr:BRLA_c006260"/>
<dbReference type="EMBL" id="CP007806">
    <property type="protein sequence ID" value="AIG24984.1"/>
    <property type="molecule type" value="Genomic_DNA"/>
</dbReference>
<dbReference type="RefSeq" id="WP_003335538.1">
    <property type="nucleotide sequence ID" value="NZ_CP007806.1"/>
</dbReference>
<evidence type="ECO:0000313" key="2">
    <source>
        <dbReference type="EMBL" id="AIG24984.1"/>
    </source>
</evidence>
<dbReference type="Pfam" id="PF16261">
    <property type="entry name" value="DUF4915"/>
    <property type="match status" value="1"/>
</dbReference>
<feature type="domain" description="Conserved hypothetical protein CHP03032" evidence="1">
    <location>
        <begin position="74"/>
        <end position="265"/>
    </location>
</feature>
<name>A0A075QZH3_BRELA</name>